<sequence length="54" mass="6108">MPVDGPPFRYKKVSLEADDLAEAMGLNVYKFRVGIRSRAPTHVICAWIFKGISR</sequence>
<keyword evidence="2" id="KW-1185">Reference proteome</keyword>
<dbReference type="Proteomes" id="UP000214646">
    <property type="component" value="Unassembled WGS sequence"/>
</dbReference>
<organism evidence="1 2">
    <name type="scientific">Fimbriiglobus ruber</name>
    <dbReference type="NCBI Taxonomy" id="1908690"/>
    <lineage>
        <taxon>Bacteria</taxon>
        <taxon>Pseudomonadati</taxon>
        <taxon>Planctomycetota</taxon>
        <taxon>Planctomycetia</taxon>
        <taxon>Gemmatales</taxon>
        <taxon>Gemmataceae</taxon>
        <taxon>Fimbriiglobus</taxon>
    </lineage>
</organism>
<gene>
    <name evidence="1" type="ORF">FRUB_05140</name>
</gene>
<evidence type="ECO:0000313" key="2">
    <source>
        <dbReference type="Proteomes" id="UP000214646"/>
    </source>
</evidence>
<name>A0A225DF83_9BACT</name>
<protein>
    <submittedName>
        <fullName evidence="1">Uncharacterized protein</fullName>
    </submittedName>
</protein>
<dbReference type="AlphaFoldDB" id="A0A225DF83"/>
<proteinExistence type="predicted"/>
<evidence type="ECO:0000313" key="1">
    <source>
        <dbReference type="EMBL" id="OWK40221.1"/>
    </source>
</evidence>
<dbReference type="EMBL" id="NIDE01000008">
    <property type="protein sequence ID" value="OWK40221.1"/>
    <property type="molecule type" value="Genomic_DNA"/>
</dbReference>
<comment type="caution">
    <text evidence="1">The sequence shown here is derived from an EMBL/GenBank/DDBJ whole genome shotgun (WGS) entry which is preliminary data.</text>
</comment>
<accession>A0A225DF83</accession>
<reference evidence="2" key="1">
    <citation type="submission" date="2017-06" db="EMBL/GenBank/DDBJ databases">
        <title>Genome analysis of Fimbriiglobus ruber SP5, the first member of the order Planctomycetales with confirmed chitinolytic capability.</title>
        <authorList>
            <person name="Ravin N.V."/>
            <person name="Rakitin A.L."/>
            <person name="Ivanova A.A."/>
            <person name="Beletsky A.V."/>
            <person name="Kulichevskaya I.S."/>
            <person name="Mardanov A.V."/>
            <person name="Dedysh S.N."/>
        </authorList>
    </citation>
    <scope>NUCLEOTIDE SEQUENCE [LARGE SCALE GENOMIC DNA]</scope>
    <source>
        <strain evidence="2">SP5</strain>
    </source>
</reference>